<accession>A0A8A0RRT8</accession>
<keyword evidence="3" id="KW-1185">Reference proteome</keyword>
<evidence type="ECO:0000259" key="1">
    <source>
        <dbReference type="SMART" id="SM00849"/>
    </source>
</evidence>
<sequence>MKLTVLGNCGAYPAEGRACSGYLLEDDMVKVLIDCGSGVVSRLQKYCSIKNLSAVILSHLHWDHFSDLMTLRYAVDSLLLSGQRGPLKVYVPESPGELVELIKYKDAIDIETINGDKRYKIGEINIDFFPVKHSVMCWGLVAIKGSKKILYSADTGYDENLISLAKDIDLFLCEAALREMDYNEEVGKYHMTGRQAAMIGYKAGVKRLLLTHFWPTHEPEDILKEAKQIETVDVNIALEGKTYII</sequence>
<dbReference type="KEGG" id="kme:H0A61_02650"/>
<feature type="domain" description="Metallo-beta-lactamase" evidence="1">
    <location>
        <begin position="18"/>
        <end position="212"/>
    </location>
</feature>
<dbReference type="SUPFAM" id="SSF56281">
    <property type="entry name" value="Metallo-hydrolase/oxidoreductase"/>
    <property type="match status" value="1"/>
</dbReference>
<gene>
    <name evidence="2" type="ORF">H0A61_02650</name>
</gene>
<dbReference type="Pfam" id="PF12706">
    <property type="entry name" value="Lactamase_B_2"/>
    <property type="match status" value="1"/>
</dbReference>
<dbReference type="InterPro" id="IPR036866">
    <property type="entry name" value="RibonucZ/Hydroxyglut_hydro"/>
</dbReference>
<dbReference type="InterPro" id="IPR001279">
    <property type="entry name" value="Metallo-B-lactamas"/>
</dbReference>
<dbReference type="GO" id="GO:0042781">
    <property type="term" value="F:3'-tRNA processing endoribonuclease activity"/>
    <property type="evidence" value="ECO:0007669"/>
    <property type="project" value="TreeGrafter"/>
</dbReference>
<evidence type="ECO:0000313" key="3">
    <source>
        <dbReference type="Proteomes" id="UP000662904"/>
    </source>
</evidence>
<organism evidence="2 3">
    <name type="scientific">Koleobacter methoxysyntrophicus</name>
    <dbReference type="NCBI Taxonomy" id="2751313"/>
    <lineage>
        <taxon>Bacteria</taxon>
        <taxon>Bacillati</taxon>
        <taxon>Bacillota</taxon>
        <taxon>Clostridia</taxon>
        <taxon>Koleobacterales</taxon>
        <taxon>Koleobacteraceae</taxon>
        <taxon>Koleobacter</taxon>
    </lineage>
</organism>
<evidence type="ECO:0000313" key="2">
    <source>
        <dbReference type="EMBL" id="QSQ10250.1"/>
    </source>
</evidence>
<dbReference type="Proteomes" id="UP000662904">
    <property type="component" value="Chromosome"/>
</dbReference>
<proteinExistence type="predicted"/>
<name>A0A8A0RRT8_9FIRM</name>
<dbReference type="PANTHER" id="PTHR46018:SF4">
    <property type="entry name" value="METALLO-HYDROLASE YHFI-RELATED"/>
    <property type="match status" value="1"/>
</dbReference>
<protein>
    <recommendedName>
        <fullName evidence="1">Metallo-beta-lactamase domain-containing protein</fullName>
    </recommendedName>
</protein>
<dbReference type="SMART" id="SM00849">
    <property type="entry name" value="Lactamase_B"/>
    <property type="match status" value="1"/>
</dbReference>
<dbReference type="PANTHER" id="PTHR46018">
    <property type="entry name" value="ZINC PHOSPHODIESTERASE ELAC PROTEIN 1"/>
    <property type="match status" value="1"/>
</dbReference>
<dbReference type="AlphaFoldDB" id="A0A8A0RRT8"/>
<dbReference type="Gene3D" id="3.60.15.10">
    <property type="entry name" value="Ribonuclease Z/Hydroxyacylglutathione hydrolase-like"/>
    <property type="match status" value="1"/>
</dbReference>
<dbReference type="CDD" id="cd07716">
    <property type="entry name" value="RNaseZ_short-form-like_MBL-fold"/>
    <property type="match status" value="1"/>
</dbReference>
<reference evidence="2" key="1">
    <citation type="submission" date="2020-07" db="EMBL/GenBank/DDBJ databases">
        <title>Koleobacter methoxysyntrophicus gen. nov., sp. nov., a novel anaerobic bacterium isolated from deep subsurface oil field and proposal of Koleobacterales ord. nov. in the phylum Firmicutes.</title>
        <authorList>
            <person name="Sakamoto S."/>
            <person name="Tamaki H."/>
        </authorList>
    </citation>
    <scope>NUCLEOTIDE SEQUENCE</scope>
    <source>
        <strain evidence="2">NRmbB1</strain>
    </source>
</reference>
<dbReference type="EMBL" id="CP059066">
    <property type="protein sequence ID" value="QSQ10250.1"/>
    <property type="molecule type" value="Genomic_DNA"/>
</dbReference>
<dbReference type="RefSeq" id="WP_206707560.1">
    <property type="nucleotide sequence ID" value="NZ_CP059066.1"/>
</dbReference>